<dbReference type="InterPro" id="IPR046347">
    <property type="entry name" value="bZIP_sf"/>
</dbReference>
<feature type="compositionally biased region" description="Basic and acidic residues" evidence="8">
    <location>
        <begin position="318"/>
        <end position="336"/>
    </location>
</feature>
<keyword evidence="4" id="KW-0238">DNA-binding</keyword>
<sequence>MLLIFRSIIEDVFKFDNGCTRGMFSCGRTLIFAISIDCVIQQRSKAGSEHIMGNAEEGSLPSPKNQLLLQCSFLRMCKWDLHWQDQNNMHVYPDWAAMQAFYGPPICRTTIFELSCSFSSCASPYMWGPPQTMIPPYGAPYAAFYAHGGVYAHPGVPLASTALSMETPAKSSGNTDGGFVKKLKEFDGLAISIGNGNGDSTDHGTDRRLSDSDETDGSSDGSNGVTPGAGQSGKKRSRQGSPNIGNGKAQEKSSIVPAVEVGRASEKMIDVIPTANPPVKTMENMNTALELKDPSLNVKSSPTSVPQSSMPNETWLQNERELKRERRKQSNRESARRSRLRKQAETEELAVKVQALTSENMTLKSEIHKLMESSEQLKLENTALMEKLKHAQLGQTEEINLHKIDDQRLKPVGTVNLLARVNNSDSTDRRNEDGDSHENRSPRAKLRQLLDASPRTDAVAAG</sequence>
<dbReference type="PANTHER" id="PTHR45967:SF1">
    <property type="entry name" value="G-BOX-BINDING FACTOR 3"/>
    <property type="match status" value="1"/>
</dbReference>
<comment type="subcellular location">
    <subcellularLocation>
        <location evidence="1">Nucleus</location>
    </subcellularLocation>
</comment>
<evidence type="ECO:0000313" key="11">
    <source>
        <dbReference type="Proteomes" id="UP001318860"/>
    </source>
</evidence>
<protein>
    <recommendedName>
        <fullName evidence="9">BZIP domain-containing protein</fullName>
    </recommendedName>
</protein>
<feature type="region of interest" description="Disordered" evidence="8">
    <location>
        <begin position="419"/>
        <end position="462"/>
    </location>
</feature>
<keyword evidence="7" id="KW-0175">Coiled coil</keyword>
<dbReference type="InterPro" id="IPR044827">
    <property type="entry name" value="GBF-like"/>
</dbReference>
<dbReference type="Gene3D" id="1.20.5.170">
    <property type="match status" value="1"/>
</dbReference>
<keyword evidence="11" id="KW-1185">Reference proteome</keyword>
<dbReference type="Pfam" id="PF00170">
    <property type="entry name" value="bZIP_1"/>
    <property type="match status" value="1"/>
</dbReference>
<feature type="coiled-coil region" evidence="7">
    <location>
        <begin position="353"/>
        <end position="387"/>
    </location>
</feature>
<reference evidence="10 11" key="1">
    <citation type="journal article" date="2021" name="Comput. Struct. Biotechnol. J.">
        <title>De novo genome assembly of the potent medicinal plant Rehmannia glutinosa using nanopore technology.</title>
        <authorList>
            <person name="Ma L."/>
            <person name="Dong C."/>
            <person name="Song C."/>
            <person name="Wang X."/>
            <person name="Zheng X."/>
            <person name="Niu Y."/>
            <person name="Chen S."/>
            <person name="Feng W."/>
        </authorList>
    </citation>
    <scope>NUCLEOTIDE SEQUENCE [LARGE SCALE GENOMIC DNA]</scope>
    <source>
        <strain evidence="10">DH-2019</strain>
    </source>
</reference>
<accession>A0ABR0XKC4</accession>
<feature type="compositionally biased region" description="Basic and acidic residues" evidence="8">
    <location>
        <begin position="200"/>
        <end position="211"/>
    </location>
</feature>
<keyword evidence="3" id="KW-0805">Transcription regulation</keyword>
<evidence type="ECO:0000256" key="5">
    <source>
        <dbReference type="ARBA" id="ARBA00023163"/>
    </source>
</evidence>
<dbReference type="PROSITE" id="PS50217">
    <property type="entry name" value="BZIP"/>
    <property type="match status" value="1"/>
</dbReference>
<feature type="region of interest" description="Disordered" evidence="8">
    <location>
        <begin position="294"/>
        <end position="346"/>
    </location>
</feature>
<keyword evidence="6" id="KW-0539">Nucleus</keyword>
<dbReference type="PROSITE" id="PS00036">
    <property type="entry name" value="BZIP_BASIC"/>
    <property type="match status" value="1"/>
</dbReference>
<dbReference type="PANTHER" id="PTHR45967">
    <property type="entry name" value="G-BOX-BINDING FACTOR 3-RELATED"/>
    <property type="match status" value="1"/>
</dbReference>
<dbReference type="EMBL" id="JABTTQ020000004">
    <property type="protein sequence ID" value="KAK6159633.1"/>
    <property type="molecule type" value="Genomic_DNA"/>
</dbReference>
<dbReference type="CDD" id="cd14702">
    <property type="entry name" value="bZIP_plant_GBF1"/>
    <property type="match status" value="1"/>
</dbReference>
<feature type="compositionally biased region" description="Basic and acidic residues" evidence="8">
    <location>
        <begin position="426"/>
        <end position="441"/>
    </location>
</feature>
<dbReference type="SMART" id="SM00338">
    <property type="entry name" value="BRLZ"/>
    <property type="match status" value="1"/>
</dbReference>
<evidence type="ECO:0000256" key="1">
    <source>
        <dbReference type="ARBA" id="ARBA00004123"/>
    </source>
</evidence>
<evidence type="ECO:0000259" key="9">
    <source>
        <dbReference type="PROSITE" id="PS50217"/>
    </source>
</evidence>
<dbReference type="Proteomes" id="UP001318860">
    <property type="component" value="Unassembled WGS sequence"/>
</dbReference>
<feature type="domain" description="BZIP" evidence="9">
    <location>
        <begin position="321"/>
        <end position="384"/>
    </location>
</feature>
<comment type="similarity">
    <text evidence="2">Belongs to the bZIP family.</text>
</comment>
<evidence type="ECO:0000256" key="7">
    <source>
        <dbReference type="SAM" id="Coils"/>
    </source>
</evidence>
<feature type="region of interest" description="Disordered" evidence="8">
    <location>
        <begin position="192"/>
        <end position="256"/>
    </location>
</feature>
<dbReference type="SUPFAM" id="SSF57959">
    <property type="entry name" value="Leucine zipper domain"/>
    <property type="match status" value="1"/>
</dbReference>
<dbReference type="InterPro" id="IPR012900">
    <property type="entry name" value="MFMR"/>
</dbReference>
<dbReference type="InterPro" id="IPR004827">
    <property type="entry name" value="bZIP"/>
</dbReference>
<dbReference type="Pfam" id="PF07777">
    <property type="entry name" value="MFMR"/>
    <property type="match status" value="1"/>
</dbReference>
<evidence type="ECO:0000256" key="3">
    <source>
        <dbReference type="ARBA" id="ARBA00023015"/>
    </source>
</evidence>
<evidence type="ECO:0000256" key="2">
    <source>
        <dbReference type="ARBA" id="ARBA00007163"/>
    </source>
</evidence>
<keyword evidence="5" id="KW-0804">Transcription</keyword>
<dbReference type="Pfam" id="PF16596">
    <property type="entry name" value="MFMR_assoc"/>
    <property type="match status" value="1"/>
</dbReference>
<gene>
    <name evidence="10" type="ORF">DH2020_006947</name>
</gene>
<comment type="caution">
    <text evidence="10">The sequence shown here is derived from an EMBL/GenBank/DDBJ whole genome shotgun (WGS) entry which is preliminary data.</text>
</comment>
<proteinExistence type="inferred from homology"/>
<evidence type="ECO:0000256" key="8">
    <source>
        <dbReference type="SAM" id="MobiDB-lite"/>
    </source>
</evidence>
<name>A0ABR0XKC4_REHGL</name>
<feature type="compositionally biased region" description="Polar residues" evidence="8">
    <location>
        <begin position="297"/>
        <end position="317"/>
    </location>
</feature>
<evidence type="ECO:0000256" key="6">
    <source>
        <dbReference type="ARBA" id="ARBA00023242"/>
    </source>
</evidence>
<evidence type="ECO:0000313" key="10">
    <source>
        <dbReference type="EMBL" id="KAK6159633.1"/>
    </source>
</evidence>
<organism evidence="10 11">
    <name type="scientific">Rehmannia glutinosa</name>
    <name type="common">Chinese foxglove</name>
    <dbReference type="NCBI Taxonomy" id="99300"/>
    <lineage>
        <taxon>Eukaryota</taxon>
        <taxon>Viridiplantae</taxon>
        <taxon>Streptophyta</taxon>
        <taxon>Embryophyta</taxon>
        <taxon>Tracheophyta</taxon>
        <taxon>Spermatophyta</taxon>
        <taxon>Magnoliopsida</taxon>
        <taxon>eudicotyledons</taxon>
        <taxon>Gunneridae</taxon>
        <taxon>Pentapetalae</taxon>
        <taxon>asterids</taxon>
        <taxon>lamiids</taxon>
        <taxon>Lamiales</taxon>
        <taxon>Orobanchaceae</taxon>
        <taxon>Rehmannieae</taxon>
        <taxon>Rehmannia</taxon>
    </lineage>
</organism>
<evidence type="ECO:0000256" key="4">
    <source>
        <dbReference type="ARBA" id="ARBA00023125"/>
    </source>
</evidence>
<dbReference type="InterPro" id="IPR045314">
    <property type="entry name" value="bZIP_plant_GBF1"/>
</dbReference>